<dbReference type="ESTHER" id="brela-a0a075r8m9">
    <property type="family name" value="OHBut_olig_hydro_put"/>
</dbReference>
<keyword evidence="2" id="KW-1185">Reference proteome</keyword>
<dbReference type="Gene3D" id="3.40.50.1820">
    <property type="entry name" value="alpha/beta hydrolase"/>
    <property type="match status" value="1"/>
</dbReference>
<evidence type="ECO:0000313" key="1">
    <source>
        <dbReference type="EMBL" id="AIG25915.1"/>
    </source>
</evidence>
<dbReference type="KEGG" id="blr:BRLA_c015910"/>
<dbReference type="AlphaFoldDB" id="A0A075R8M9"/>
<protein>
    <submittedName>
        <fullName evidence="1">Tannase and feruloyl esterase</fullName>
    </submittedName>
</protein>
<dbReference type="EMBL" id="CP007806">
    <property type="protein sequence ID" value="AIG25915.1"/>
    <property type="molecule type" value="Genomic_DNA"/>
</dbReference>
<dbReference type="Proteomes" id="UP000005850">
    <property type="component" value="Chromosome"/>
</dbReference>
<organism evidence="1 2">
    <name type="scientific">Brevibacillus laterosporus LMG 15441</name>
    <dbReference type="NCBI Taxonomy" id="1042163"/>
    <lineage>
        <taxon>Bacteria</taxon>
        <taxon>Bacillati</taxon>
        <taxon>Bacillota</taxon>
        <taxon>Bacilli</taxon>
        <taxon>Bacillales</taxon>
        <taxon>Paenibacillaceae</taxon>
        <taxon>Brevibacillus</taxon>
    </lineage>
</organism>
<proteinExistence type="predicted"/>
<reference evidence="1 2" key="1">
    <citation type="journal article" date="2011" name="J. Bacteriol.">
        <title>Genome sequence of Brevibacillus laterosporus LMG 15441, a pathogen of invertebrates.</title>
        <authorList>
            <person name="Djukic M."/>
            <person name="Poehlein A."/>
            <person name="Thurmer A."/>
            <person name="Daniel R."/>
        </authorList>
    </citation>
    <scope>NUCLEOTIDE SEQUENCE [LARGE SCALE GENOMIC DNA]</scope>
    <source>
        <strain evidence="1 2">LMG 15441</strain>
    </source>
</reference>
<dbReference type="STRING" id="1042163.BRLA_c015910"/>
<dbReference type="InterPro" id="IPR029058">
    <property type="entry name" value="AB_hydrolase_fold"/>
</dbReference>
<evidence type="ECO:0000313" key="2">
    <source>
        <dbReference type="Proteomes" id="UP000005850"/>
    </source>
</evidence>
<accession>A0A075R8M9</accession>
<dbReference type="SUPFAM" id="SSF53474">
    <property type="entry name" value="alpha/beta-Hydrolases"/>
    <property type="match status" value="1"/>
</dbReference>
<dbReference type="eggNOG" id="COG3509">
    <property type="taxonomic scope" value="Bacteria"/>
</dbReference>
<sequence length="524" mass="58332">MLCVNLEKGDLGRLSSHGVIFLKNKLIHSLRHTLLKTMAPFIGGGSSPSSLFIPEARNVTVKTFDGKAGNWLTTKNPVQYQAAIVQGNDSLAPLAWGDPMQGTGWYHMYKPGEITGKQINGMLDDAKFLIRIPDDWNGKLVVAGVPATRNETSTDLLFSDYVLGQGYAFVAIDKGTQGKCDPNDPLAKVKNALIAKDDSIAKWHRCFRQVTKVAQDYLTTHHQEQLISSKDDRNPAHGLLTKHYRVPTYAMGISNGGYVVRYALEHDDPQLTGEPALFDGGLELEGVMWQAEAPNLISSLTTVVQHAYAAIYGTGDGQKQARTCIYEAGMPVGSEKLWAYYDQLYWFVSLNIYRDKFDPTAPNRLAWQDYLCFDQTGLRDRSYDHIFASYDYKKRPTSVKQAVQPIANTGRIHAPLISVAGTWDALIFPDLHAKAYAKLIQQAGQASKHRLYMIEQANHVDGLVWSKVDPEHELQPMLPYAHQCFDLLVEWVEKGISPPASKSISTPLHPAHVIDVVTGEEREP</sequence>
<dbReference type="HOGENOM" id="CLU_030798_0_0_9"/>
<gene>
    <name evidence="1" type="ORF">BRLA_c015910</name>
</gene>
<name>A0A075R8M9_BRELA</name>